<dbReference type="EMBL" id="GGEC01075834">
    <property type="protein sequence ID" value="MBX56318.1"/>
    <property type="molecule type" value="Transcribed_RNA"/>
</dbReference>
<evidence type="ECO:0000313" key="1">
    <source>
        <dbReference type="EMBL" id="MBX56318.1"/>
    </source>
</evidence>
<accession>A0A2P2PNN1</accession>
<dbReference type="AlphaFoldDB" id="A0A2P2PNN1"/>
<reference evidence="1" key="1">
    <citation type="submission" date="2018-02" db="EMBL/GenBank/DDBJ databases">
        <title>Rhizophora mucronata_Transcriptome.</title>
        <authorList>
            <person name="Meera S.P."/>
            <person name="Sreeshan A."/>
            <person name="Augustine A."/>
        </authorList>
    </citation>
    <scope>NUCLEOTIDE SEQUENCE</scope>
    <source>
        <tissue evidence="1">Leaf</tissue>
    </source>
</reference>
<name>A0A2P2PNN1_RHIMU</name>
<organism evidence="1">
    <name type="scientific">Rhizophora mucronata</name>
    <name type="common">Asiatic mangrove</name>
    <dbReference type="NCBI Taxonomy" id="61149"/>
    <lineage>
        <taxon>Eukaryota</taxon>
        <taxon>Viridiplantae</taxon>
        <taxon>Streptophyta</taxon>
        <taxon>Embryophyta</taxon>
        <taxon>Tracheophyta</taxon>
        <taxon>Spermatophyta</taxon>
        <taxon>Magnoliopsida</taxon>
        <taxon>eudicotyledons</taxon>
        <taxon>Gunneridae</taxon>
        <taxon>Pentapetalae</taxon>
        <taxon>rosids</taxon>
        <taxon>fabids</taxon>
        <taxon>Malpighiales</taxon>
        <taxon>Rhizophoraceae</taxon>
        <taxon>Rhizophora</taxon>
    </lineage>
</organism>
<sequence>MHSLQSYQFTAISNFLHCKIKRTTIEGASDTKDCRIATTNN</sequence>
<proteinExistence type="predicted"/>
<protein>
    <submittedName>
        <fullName evidence="1">Uncharacterized protein</fullName>
    </submittedName>
</protein>